<evidence type="ECO:0000313" key="10">
    <source>
        <dbReference type="EMBL" id="SNR23827.1"/>
    </source>
</evidence>
<dbReference type="NCBIfam" id="NF003606">
    <property type="entry name" value="PRK05257.2-1"/>
    <property type="match status" value="1"/>
</dbReference>
<accession>A0A238UQ99</accession>
<dbReference type="EC" id="1.1.5.4" evidence="8"/>
<comment type="pathway">
    <text evidence="3 8">Carbohydrate metabolism; tricarboxylic acid cycle; oxaloacetate from (S)-malate (quinone route): step 1/1.</text>
</comment>
<evidence type="ECO:0000256" key="8">
    <source>
        <dbReference type="HAMAP-Rule" id="MF_00212"/>
    </source>
</evidence>
<dbReference type="InterPro" id="IPR036188">
    <property type="entry name" value="FAD/NAD-bd_sf"/>
</dbReference>
<name>A0A238UQ99_9ACTN</name>
<dbReference type="InterPro" id="IPR006231">
    <property type="entry name" value="MQO"/>
</dbReference>
<dbReference type="AlphaFoldDB" id="A0A238UQ99"/>
<evidence type="ECO:0000256" key="4">
    <source>
        <dbReference type="ARBA" id="ARBA00022532"/>
    </source>
</evidence>
<feature type="compositionally biased region" description="Pro residues" evidence="9">
    <location>
        <begin position="474"/>
        <end position="493"/>
    </location>
</feature>
<protein>
    <recommendedName>
        <fullName evidence="8">Probable malate:quinone oxidoreductase</fullName>
        <ecNumber evidence="8">1.1.5.4</ecNumber>
    </recommendedName>
    <alternativeName>
        <fullName evidence="8">MQO</fullName>
    </alternativeName>
    <alternativeName>
        <fullName evidence="8">Malate dehydrogenase [quinone]</fullName>
    </alternativeName>
</protein>
<comment type="catalytic activity">
    <reaction evidence="1 8">
        <text>(S)-malate + a quinone = a quinol + oxaloacetate</text>
        <dbReference type="Rhea" id="RHEA:46012"/>
        <dbReference type="ChEBI" id="CHEBI:15589"/>
        <dbReference type="ChEBI" id="CHEBI:16452"/>
        <dbReference type="ChEBI" id="CHEBI:24646"/>
        <dbReference type="ChEBI" id="CHEBI:132124"/>
        <dbReference type="EC" id="1.1.5.4"/>
    </reaction>
</comment>
<keyword evidence="7 8" id="KW-0560">Oxidoreductase</keyword>
<keyword evidence="6 8" id="KW-0274">FAD</keyword>
<keyword evidence="4 8" id="KW-0816">Tricarboxylic acid cycle</keyword>
<evidence type="ECO:0000256" key="7">
    <source>
        <dbReference type="ARBA" id="ARBA00023002"/>
    </source>
</evidence>
<dbReference type="NCBIfam" id="NF003611">
    <property type="entry name" value="PRK05257.3-2"/>
    <property type="match status" value="1"/>
</dbReference>
<dbReference type="Gene3D" id="3.50.50.60">
    <property type="entry name" value="FAD/NAD(P)-binding domain"/>
    <property type="match status" value="2"/>
</dbReference>
<dbReference type="EMBL" id="FZNO01000001">
    <property type="protein sequence ID" value="SNR23827.1"/>
    <property type="molecule type" value="Genomic_DNA"/>
</dbReference>
<dbReference type="PANTHER" id="PTHR43104">
    <property type="entry name" value="L-2-HYDROXYGLUTARATE DEHYDROGENASE, MITOCHONDRIAL"/>
    <property type="match status" value="1"/>
</dbReference>
<gene>
    <name evidence="8" type="primary">mqo</name>
    <name evidence="10" type="ORF">SAMN06272737_101169</name>
</gene>
<organism evidence="10 11">
    <name type="scientific">Blastococcus mobilis</name>
    <dbReference type="NCBI Taxonomy" id="1938746"/>
    <lineage>
        <taxon>Bacteria</taxon>
        <taxon>Bacillati</taxon>
        <taxon>Actinomycetota</taxon>
        <taxon>Actinomycetes</taxon>
        <taxon>Geodermatophilales</taxon>
        <taxon>Geodermatophilaceae</taxon>
        <taxon>Blastococcus</taxon>
    </lineage>
</organism>
<dbReference type="Proteomes" id="UP000198403">
    <property type="component" value="Unassembled WGS sequence"/>
</dbReference>
<dbReference type="GO" id="GO:0047545">
    <property type="term" value="F:(S)-2-hydroxyglutarate dehydrogenase activity"/>
    <property type="evidence" value="ECO:0007669"/>
    <property type="project" value="TreeGrafter"/>
</dbReference>
<dbReference type="RefSeq" id="WP_217899106.1">
    <property type="nucleotide sequence ID" value="NZ_FZNO01000001.1"/>
</dbReference>
<dbReference type="Pfam" id="PF06039">
    <property type="entry name" value="Mqo"/>
    <property type="match status" value="1"/>
</dbReference>
<reference evidence="10 11" key="1">
    <citation type="submission" date="2017-06" db="EMBL/GenBank/DDBJ databases">
        <authorList>
            <person name="Kim H.J."/>
            <person name="Triplett B.A."/>
        </authorList>
    </citation>
    <scope>NUCLEOTIDE SEQUENCE [LARGE SCALE GENOMIC DNA]</scope>
    <source>
        <strain evidence="10 11">DSM 44272</strain>
    </source>
</reference>
<feature type="region of interest" description="Disordered" evidence="9">
    <location>
        <begin position="434"/>
        <end position="493"/>
    </location>
</feature>
<dbReference type="UniPathway" id="UPA00223">
    <property type="reaction ID" value="UER01008"/>
</dbReference>
<dbReference type="SUPFAM" id="SSF51905">
    <property type="entry name" value="FAD/NAD(P)-binding domain"/>
    <property type="match status" value="1"/>
</dbReference>
<evidence type="ECO:0000256" key="6">
    <source>
        <dbReference type="ARBA" id="ARBA00022827"/>
    </source>
</evidence>
<evidence type="ECO:0000256" key="9">
    <source>
        <dbReference type="SAM" id="MobiDB-lite"/>
    </source>
</evidence>
<comment type="cofactor">
    <cofactor evidence="2 8">
        <name>FAD</name>
        <dbReference type="ChEBI" id="CHEBI:57692"/>
    </cofactor>
</comment>
<evidence type="ECO:0000313" key="11">
    <source>
        <dbReference type="Proteomes" id="UP000198403"/>
    </source>
</evidence>
<dbReference type="HAMAP" id="MF_00212">
    <property type="entry name" value="MQO"/>
    <property type="match status" value="1"/>
</dbReference>
<dbReference type="GO" id="GO:0006099">
    <property type="term" value="P:tricarboxylic acid cycle"/>
    <property type="evidence" value="ECO:0007669"/>
    <property type="project" value="UniProtKB-UniRule"/>
</dbReference>
<dbReference type="GO" id="GO:0008924">
    <property type="term" value="F:L-malate dehydrogenase (quinone) activity"/>
    <property type="evidence" value="ECO:0007669"/>
    <property type="project" value="UniProtKB-UniRule"/>
</dbReference>
<evidence type="ECO:0000256" key="2">
    <source>
        <dbReference type="ARBA" id="ARBA00001974"/>
    </source>
</evidence>
<sequence length="493" mass="53022">MTTHPAEEFDVVLVGGGVMSATLGMLLAELEPGWRVAVVERLTEAGLESSGAWNNAGTGHAGLCEFNYTPRRPDGSVDVSRAVEIGEQFSASLLFWAHLVERGLLGRPQDFLRPVPHLGLGRGPDGVAHLRARWEALRDHPLFAETDFSHDRDVLAGWLPLMFGDRPDDGPVAVTRSTRGTDVDFGALTRRLLAALQQRGGVLRLQHEVVSLARTGGSWALDVRDRGTRARRSLRAPYVFVGAGGGTLPLLQRAGVPEVRRYGAFPISGQFLRTSRPDLVAAHRAKVYGHAAPGAPTISVPHLDHRTVDGREYQMFGPFAAFSPRFLRTGRLTDLVRSVRPGNLPVLAASARDNRSLMAYLVRQVAQTSRARLDALRAFVPAAEAGDWELITAGQRVQVLKMSGGPGRRRGAMVGFGTEVVTSAGGSLAALLGASPGASRPPRPRWSTCSRRASPAAWRSGRPGSPRSPRRRPPSPVPIPPSSPPARPPRVGS</sequence>
<evidence type="ECO:0000256" key="1">
    <source>
        <dbReference type="ARBA" id="ARBA00001139"/>
    </source>
</evidence>
<evidence type="ECO:0000256" key="5">
    <source>
        <dbReference type="ARBA" id="ARBA00022630"/>
    </source>
</evidence>
<evidence type="ECO:0000256" key="3">
    <source>
        <dbReference type="ARBA" id="ARBA00005012"/>
    </source>
</evidence>
<comment type="similarity">
    <text evidence="8">Belongs to the MQO family.</text>
</comment>
<proteinExistence type="inferred from homology"/>
<dbReference type="NCBIfam" id="TIGR01320">
    <property type="entry name" value="mal_quin_oxido"/>
    <property type="match status" value="1"/>
</dbReference>
<keyword evidence="5 8" id="KW-0285">Flavoprotein</keyword>
<dbReference type="PANTHER" id="PTHR43104:SF2">
    <property type="entry name" value="L-2-HYDROXYGLUTARATE DEHYDROGENASE, MITOCHONDRIAL"/>
    <property type="match status" value="1"/>
</dbReference>
<keyword evidence="11" id="KW-1185">Reference proteome</keyword>